<proteinExistence type="predicted"/>
<evidence type="ECO:0008006" key="3">
    <source>
        <dbReference type="Google" id="ProtNLM"/>
    </source>
</evidence>
<comment type="caution">
    <text evidence="1">The sequence shown here is derived from an EMBL/GenBank/DDBJ whole genome shotgun (WGS) entry which is preliminary data.</text>
</comment>
<evidence type="ECO:0000313" key="2">
    <source>
        <dbReference type="Proteomes" id="UP001597467"/>
    </source>
</evidence>
<accession>A0ABW5JY41</accession>
<protein>
    <recommendedName>
        <fullName evidence="3">Secreted protein</fullName>
    </recommendedName>
</protein>
<dbReference type="RefSeq" id="WP_379901122.1">
    <property type="nucleotide sequence ID" value="NZ_JBHULM010000007.1"/>
</dbReference>
<reference evidence="2" key="1">
    <citation type="journal article" date="2019" name="Int. J. Syst. Evol. Microbiol.">
        <title>The Global Catalogue of Microorganisms (GCM) 10K type strain sequencing project: providing services to taxonomists for standard genome sequencing and annotation.</title>
        <authorList>
            <consortium name="The Broad Institute Genomics Platform"/>
            <consortium name="The Broad Institute Genome Sequencing Center for Infectious Disease"/>
            <person name="Wu L."/>
            <person name="Ma J."/>
        </authorList>
    </citation>
    <scope>NUCLEOTIDE SEQUENCE [LARGE SCALE GENOMIC DNA]</scope>
    <source>
        <strain evidence="2">KCTC 42808</strain>
    </source>
</reference>
<keyword evidence="2" id="KW-1185">Reference proteome</keyword>
<sequence>MLFIFLSLFSLSIQAQVDSEQKSVAIPVIESEEGEIEQEVEEEGRPINNQGLIIPKEDNINGLTVPKQYKPTDLPKEEFSMFSKEEFGNPGELYEDRIKKHARYTELRKEQQYRGNTTTQFFGDHKTTSENINIVYRDYGAFDGDHIRIFINDDVVKATVLLTPDYTGFKFKLVEGINKIDFYALDTGQVSPNTAEFQILDDDGSVISGNQWNLAKGVKASIIIVK</sequence>
<name>A0ABW5JY41_9FLAO</name>
<dbReference type="EMBL" id="JBHULM010000007">
    <property type="protein sequence ID" value="MFD2541426.1"/>
    <property type="molecule type" value="Genomic_DNA"/>
</dbReference>
<evidence type="ECO:0000313" key="1">
    <source>
        <dbReference type="EMBL" id="MFD2541426.1"/>
    </source>
</evidence>
<gene>
    <name evidence="1" type="ORF">ACFSSB_03780</name>
</gene>
<organism evidence="1 2">
    <name type="scientific">Lacinutrix gracilariae</name>
    <dbReference type="NCBI Taxonomy" id="1747198"/>
    <lineage>
        <taxon>Bacteria</taxon>
        <taxon>Pseudomonadati</taxon>
        <taxon>Bacteroidota</taxon>
        <taxon>Flavobacteriia</taxon>
        <taxon>Flavobacteriales</taxon>
        <taxon>Flavobacteriaceae</taxon>
        <taxon>Lacinutrix</taxon>
    </lineage>
</organism>
<dbReference type="Proteomes" id="UP001597467">
    <property type="component" value="Unassembled WGS sequence"/>
</dbReference>